<dbReference type="PROSITE" id="PS50089">
    <property type="entry name" value="ZF_RING_2"/>
    <property type="match status" value="1"/>
</dbReference>
<evidence type="ECO:0000256" key="2">
    <source>
        <dbReference type="ARBA" id="ARBA00022771"/>
    </source>
</evidence>
<dbReference type="GO" id="GO:0043161">
    <property type="term" value="P:proteasome-mediated ubiquitin-dependent protein catabolic process"/>
    <property type="evidence" value="ECO:0007669"/>
    <property type="project" value="TreeGrafter"/>
</dbReference>
<sequence>MAHFNVKDLQKSIETLQDIVRCAVCLETVRGEIVQCVNGHLLCSGCKTSLRDCPTCRQRFSTAKPSRTITQVIEALPTRCKHQNCEVYVTSGGDDHEKYCGFRMIHCILCERIVCAKDILKHVKQQHPSCRIFTAEVEEMRLTDFEYGEQGKWIYAFFSHGQFFGE</sequence>
<dbReference type="PANTHER" id="PTHR45877">
    <property type="entry name" value="E3 UBIQUITIN-PROTEIN LIGASE SIAH2"/>
    <property type="match status" value="1"/>
</dbReference>
<dbReference type="InterPro" id="IPR013083">
    <property type="entry name" value="Znf_RING/FYVE/PHD"/>
</dbReference>
<dbReference type="AlphaFoldDB" id="A0A1B6M7X1"/>
<accession>A0A1B6M7X1</accession>
<dbReference type="Pfam" id="PF21362">
    <property type="entry name" value="Sina_RING"/>
    <property type="match status" value="1"/>
</dbReference>
<gene>
    <name evidence="6" type="ORF">g.47607</name>
</gene>
<dbReference type="EMBL" id="GEBQ01007945">
    <property type="protein sequence ID" value="JAT32032.1"/>
    <property type="molecule type" value="Transcribed_RNA"/>
</dbReference>
<feature type="domain" description="RING-type" evidence="5">
    <location>
        <begin position="22"/>
        <end position="57"/>
    </location>
</feature>
<dbReference type="InterPro" id="IPR049548">
    <property type="entry name" value="Sina-like_RING"/>
</dbReference>
<reference evidence="6" key="1">
    <citation type="submission" date="2015-11" db="EMBL/GenBank/DDBJ databases">
        <title>De novo transcriptome assembly of four potential Pierce s Disease insect vectors from Arizona vineyards.</title>
        <authorList>
            <person name="Tassone E.E."/>
        </authorList>
    </citation>
    <scope>NUCLEOTIDE SEQUENCE</scope>
</reference>
<dbReference type="GO" id="GO:0008270">
    <property type="term" value="F:zinc ion binding"/>
    <property type="evidence" value="ECO:0007669"/>
    <property type="project" value="UniProtKB-KW"/>
</dbReference>
<dbReference type="GO" id="GO:0005737">
    <property type="term" value="C:cytoplasm"/>
    <property type="evidence" value="ECO:0007669"/>
    <property type="project" value="TreeGrafter"/>
</dbReference>
<dbReference type="GO" id="GO:0031624">
    <property type="term" value="F:ubiquitin conjugating enzyme binding"/>
    <property type="evidence" value="ECO:0007669"/>
    <property type="project" value="TreeGrafter"/>
</dbReference>
<proteinExistence type="predicted"/>
<dbReference type="Gene3D" id="3.30.40.10">
    <property type="entry name" value="Zinc/RING finger domain, C3HC4 (zinc finger)"/>
    <property type="match status" value="1"/>
</dbReference>
<evidence type="ECO:0000256" key="4">
    <source>
        <dbReference type="PROSITE-ProRule" id="PRU00175"/>
    </source>
</evidence>
<keyword evidence="2 4" id="KW-0863">Zinc-finger</keyword>
<dbReference type="GO" id="GO:0061630">
    <property type="term" value="F:ubiquitin protein ligase activity"/>
    <property type="evidence" value="ECO:0007669"/>
    <property type="project" value="TreeGrafter"/>
</dbReference>
<dbReference type="SUPFAM" id="SSF57850">
    <property type="entry name" value="RING/U-box"/>
    <property type="match status" value="1"/>
</dbReference>
<protein>
    <recommendedName>
        <fullName evidence="5">RING-type domain-containing protein</fullName>
    </recommendedName>
</protein>
<dbReference type="InterPro" id="IPR001841">
    <property type="entry name" value="Znf_RING"/>
</dbReference>
<evidence type="ECO:0000256" key="1">
    <source>
        <dbReference type="ARBA" id="ARBA00022723"/>
    </source>
</evidence>
<keyword evidence="3" id="KW-0862">Zinc</keyword>
<evidence type="ECO:0000256" key="3">
    <source>
        <dbReference type="ARBA" id="ARBA00022833"/>
    </source>
</evidence>
<evidence type="ECO:0000313" key="6">
    <source>
        <dbReference type="EMBL" id="JAT32032.1"/>
    </source>
</evidence>
<dbReference type="SUPFAM" id="SSF49599">
    <property type="entry name" value="TRAF domain-like"/>
    <property type="match status" value="1"/>
</dbReference>
<keyword evidence="1" id="KW-0479">Metal-binding</keyword>
<dbReference type="InterPro" id="IPR004162">
    <property type="entry name" value="SINA-like_animal"/>
</dbReference>
<organism evidence="6">
    <name type="scientific">Graphocephala atropunctata</name>
    <dbReference type="NCBI Taxonomy" id="36148"/>
    <lineage>
        <taxon>Eukaryota</taxon>
        <taxon>Metazoa</taxon>
        <taxon>Ecdysozoa</taxon>
        <taxon>Arthropoda</taxon>
        <taxon>Hexapoda</taxon>
        <taxon>Insecta</taxon>
        <taxon>Pterygota</taxon>
        <taxon>Neoptera</taxon>
        <taxon>Paraneoptera</taxon>
        <taxon>Hemiptera</taxon>
        <taxon>Auchenorrhyncha</taxon>
        <taxon>Membracoidea</taxon>
        <taxon>Cicadellidae</taxon>
        <taxon>Cicadellinae</taxon>
        <taxon>Cicadellini</taxon>
        <taxon>Graphocephala</taxon>
    </lineage>
</organism>
<dbReference type="PANTHER" id="PTHR45877:SF2">
    <property type="entry name" value="E3 UBIQUITIN-PROTEIN LIGASE SINA-RELATED"/>
    <property type="match status" value="1"/>
</dbReference>
<name>A0A1B6M7X1_9HEMI</name>
<evidence type="ECO:0000259" key="5">
    <source>
        <dbReference type="PROSITE" id="PS50089"/>
    </source>
</evidence>